<dbReference type="PANTHER" id="PTHR11758">
    <property type="entry name" value="40S RIBOSOMAL PROTEIN S15A"/>
    <property type="match status" value="1"/>
</dbReference>
<dbReference type="GO" id="GO:0006412">
    <property type="term" value="P:translation"/>
    <property type="evidence" value="ECO:0007669"/>
    <property type="project" value="UniProtKB-UniRule"/>
</dbReference>
<evidence type="ECO:0000256" key="4">
    <source>
        <dbReference type="ARBA" id="ARBA00023274"/>
    </source>
</evidence>
<dbReference type="Proteomes" id="UP000277582">
    <property type="component" value="Unassembled WGS sequence"/>
</dbReference>
<evidence type="ECO:0000313" key="7">
    <source>
        <dbReference type="EMBL" id="RSN76206.1"/>
    </source>
</evidence>
<dbReference type="GO" id="GO:0003735">
    <property type="term" value="F:structural constituent of ribosome"/>
    <property type="evidence" value="ECO:0007669"/>
    <property type="project" value="InterPro"/>
</dbReference>
<comment type="function">
    <text evidence="5">One of the primary rRNA binding proteins, it binds directly to 16S rRNA central domain where it helps coordinate assembly of the platform of the 30S subunit.</text>
</comment>
<reference evidence="7 8" key="1">
    <citation type="submission" date="2018-10" db="EMBL/GenBank/DDBJ databases">
        <title>Co-occurring genomic capacity for anaerobic methane metabolism and dissimilatory sulfite reduction discovered in the Korarchaeota.</title>
        <authorList>
            <person name="Mckay L.J."/>
            <person name="Dlakic M."/>
            <person name="Fields M.W."/>
            <person name="Delmont T.O."/>
            <person name="Eren A.M."/>
            <person name="Jay Z.J."/>
            <person name="Klingelsmith K.B."/>
            <person name="Rusch D.B."/>
            <person name="Inskeep W.P."/>
        </authorList>
    </citation>
    <scope>NUCLEOTIDE SEQUENCE [LARGE SCALE GENOMIC DNA]</scope>
    <source>
        <strain evidence="7 8">MDKW</strain>
    </source>
</reference>
<dbReference type="OrthoDB" id="5670at2157"/>
<evidence type="ECO:0000256" key="2">
    <source>
        <dbReference type="ARBA" id="ARBA00022730"/>
    </source>
</evidence>
<dbReference type="GO" id="GO:1990904">
    <property type="term" value="C:ribonucleoprotein complex"/>
    <property type="evidence" value="ECO:0007669"/>
    <property type="project" value="UniProtKB-KW"/>
</dbReference>
<evidence type="ECO:0000256" key="6">
    <source>
        <dbReference type="RuleBase" id="RU003660"/>
    </source>
</evidence>
<dbReference type="InterPro" id="IPR047863">
    <property type="entry name" value="Ribosomal_uS8_CS"/>
</dbReference>
<dbReference type="EMBL" id="RCOS01000062">
    <property type="protein sequence ID" value="RSN76206.1"/>
    <property type="molecule type" value="Genomic_DNA"/>
</dbReference>
<protein>
    <recommendedName>
        <fullName evidence="5">Small ribosomal subunit protein uS8</fullName>
    </recommendedName>
</protein>
<evidence type="ECO:0000256" key="5">
    <source>
        <dbReference type="HAMAP-Rule" id="MF_01302"/>
    </source>
</evidence>
<accession>A0A429GQL2</accession>
<gene>
    <name evidence="5" type="primary">rps8</name>
    <name evidence="7" type="ORF">D6D85_04435</name>
</gene>
<keyword evidence="8" id="KW-1185">Reference proteome</keyword>
<dbReference type="GO" id="GO:0019843">
    <property type="term" value="F:rRNA binding"/>
    <property type="evidence" value="ECO:0007669"/>
    <property type="project" value="UniProtKB-UniRule"/>
</dbReference>
<sequence length="129" mass="14426">MRLDPLADALTVISNASMVGKNEVTVRIASKLLGRVLKILKDEGYIGDFEFIEDGRGNAFKVKLIGRINKIGAIKPRFKVKKDEFEYWERRYLPAENVGILIVSTSKGVMTNRDAKKMGIGGVLIAYCY</sequence>
<dbReference type="SUPFAM" id="SSF56047">
    <property type="entry name" value="Ribosomal protein S8"/>
    <property type="match status" value="1"/>
</dbReference>
<keyword evidence="2 5" id="KW-0699">rRNA-binding</keyword>
<dbReference type="GO" id="GO:0005840">
    <property type="term" value="C:ribosome"/>
    <property type="evidence" value="ECO:0007669"/>
    <property type="project" value="UniProtKB-KW"/>
</dbReference>
<dbReference type="Gene3D" id="3.30.1490.10">
    <property type="match status" value="1"/>
</dbReference>
<evidence type="ECO:0000313" key="8">
    <source>
        <dbReference type="Proteomes" id="UP000277582"/>
    </source>
</evidence>
<dbReference type="Gene3D" id="3.30.1370.30">
    <property type="match status" value="1"/>
</dbReference>
<evidence type="ECO:0000256" key="1">
    <source>
        <dbReference type="ARBA" id="ARBA00006471"/>
    </source>
</evidence>
<comment type="subunit">
    <text evidence="5">Part of the 30S ribosomal subunit.</text>
</comment>
<dbReference type="HAMAP" id="MF_01302_A">
    <property type="entry name" value="Ribosomal_uS8_A"/>
    <property type="match status" value="1"/>
</dbReference>
<dbReference type="Pfam" id="PF00410">
    <property type="entry name" value="Ribosomal_S8"/>
    <property type="match status" value="1"/>
</dbReference>
<comment type="caution">
    <text evidence="7">The sequence shown here is derived from an EMBL/GenBank/DDBJ whole genome shotgun (WGS) entry which is preliminary data.</text>
</comment>
<comment type="similarity">
    <text evidence="1 5 6">Belongs to the universal ribosomal protein uS8 family.</text>
</comment>
<organism evidence="7 8">
    <name type="scientific">Candidatus Methanodesulfokora washburnensis</name>
    <dbReference type="NCBI Taxonomy" id="2478471"/>
    <lineage>
        <taxon>Archaea</taxon>
        <taxon>Thermoproteota</taxon>
        <taxon>Candidatus Korarchaeia</taxon>
        <taxon>Candidatus Korarchaeia incertae sedis</taxon>
        <taxon>Candidatus Methanodesulfokora</taxon>
    </lineage>
</organism>
<dbReference type="RefSeq" id="WP_125670829.1">
    <property type="nucleotide sequence ID" value="NZ_RCOS01000062.1"/>
</dbReference>
<keyword evidence="5" id="KW-0694">RNA-binding</keyword>
<evidence type="ECO:0000256" key="3">
    <source>
        <dbReference type="ARBA" id="ARBA00022980"/>
    </source>
</evidence>
<dbReference type="PROSITE" id="PS00053">
    <property type="entry name" value="RIBOSOMAL_S8"/>
    <property type="match status" value="1"/>
</dbReference>
<keyword evidence="3 5" id="KW-0689">Ribosomal protein</keyword>
<keyword evidence="4 5" id="KW-0687">Ribonucleoprotein</keyword>
<dbReference type="InterPro" id="IPR000630">
    <property type="entry name" value="Ribosomal_uS8"/>
</dbReference>
<proteinExistence type="inferred from homology"/>
<dbReference type="AlphaFoldDB" id="A0A429GQL2"/>
<dbReference type="InterPro" id="IPR035987">
    <property type="entry name" value="Ribosomal_uS8_sf"/>
</dbReference>
<dbReference type="NCBIfam" id="NF003115">
    <property type="entry name" value="PRK04034.1"/>
    <property type="match status" value="1"/>
</dbReference>
<name>A0A429GQL2_9CREN</name>